<accession>A0A0G4EQH3</accession>
<name>A0A0G4EQH3_VITBC</name>
<evidence type="ECO:0000313" key="2">
    <source>
        <dbReference type="EMBL" id="CEM00086.1"/>
    </source>
</evidence>
<evidence type="ECO:0000313" key="3">
    <source>
        <dbReference type="Proteomes" id="UP000041254"/>
    </source>
</evidence>
<reference evidence="2 3" key="1">
    <citation type="submission" date="2014-11" db="EMBL/GenBank/DDBJ databases">
        <authorList>
            <person name="Zhu J."/>
            <person name="Qi W."/>
            <person name="Song R."/>
        </authorList>
    </citation>
    <scope>NUCLEOTIDE SEQUENCE [LARGE SCALE GENOMIC DNA]</scope>
</reference>
<organism evidence="2 3">
    <name type="scientific">Vitrella brassicaformis (strain CCMP3155)</name>
    <dbReference type="NCBI Taxonomy" id="1169540"/>
    <lineage>
        <taxon>Eukaryota</taxon>
        <taxon>Sar</taxon>
        <taxon>Alveolata</taxon>
        <taxon>Colpodellida</taxon>
        <taxon>Vitrellaceae</taxon>
        <taxon>Vitrella</taxon>
    </lineage>
</organism>
<dbReference type="Proteomes" id="UP000041254">
    <property type="component" value="Unassembled WGS sequence"/>
</dbReference>
<dbReference type="EMBL" id="CDMY01000295">
    <property type="protein sequence ID" value="CEM00086.1"/>
    <property type="molecule type" value="Genomic_DNA"/>
</dbReference>
<proteinExistence type="predicted"/>
<dbReference type="PhylomeDB" id="A0A0G4EQH3"/>
<keyword evidence="3" id="KW-1185">Reference proteome</keyword>
<dbReference type="VEuPathDB" id="CryptoDB:Vbra_12741"/>
<feature type="region of interest" description="Disordered" evidence="1">
    <location>
        <begin position="247"/>
        <end position="282"/>
    </location>
</feature>
<sequence>MKRRLVIAQLRHGAQSLDGSLNQLSGMLAEVFWTSFPFQQRQPSQTTSEASLRAARDVGEQMTWMASHVAAMTTQLSLLKIPLDRAAAAALATSTPAAAYDTYHYHQHQHGSGVFPTPTYTEGGQPSRPYRIVYRSGNPEPKDGPAVHRLSRDNHVCIFSHFHPWEFSRMRSAIGPAFEIDAAKQYTQLTLDCTDQSARRMWENLSCDAAFQWGQRARNIKELTVRYPQWETEWSVPAWVSLVEGHAHGHSGDQQRQASDEASSAITTPPPSPLPSPPPTHATLQTIRFEEVDCRLPGGRNDWYQRRPPPPSSPVHLPALTTVTNIPAHSAWARAGRGWVTPNVTTLTFDGRFVDEVEYDGAREWIGGCSRLEKLEYDTKGNQGDNERLLTAMPEGQGLAGLRSLGRVRTVEEFLGQVRWDAAGVDQFRQLLVRRGCVRSLQEMTLDMGRDLDDTSETRRLIESAAALSDAVMHPDALTKSLMPCVSDYCGISLQVLAWSRQHRSKTVKKLVAGFAKGVRRVIFDERRQASGANPATPTSFPQATTLILPQGRRSHFCEQVRRAVKVAVKMPRLERIECREHWAWAIAFLEALHTAAPEKKLASFRLRRTADSLVDMRPEEVAMWSKQWIDYLSKMPAIESTEIFVEGALSRASLFECLYSRLTTMLVTLSKAEDTKHSCVMLCCEERLREKLHERFVGAMALFNLASTTHRLEDSLWSTFTLMRVG</sequence>
<dbReference type="AlphaFoldDB" id="A0A0G4EQH3"/>
<evidence type="ECO:0000256" key="1">
    <source>
        <dbReference type="SAM" id="MobiDB-lite"/>
    </source>
</evidence>
<feature type="compositionally biased region" description="Pro residues" evidence="1">
    <location>
        <begin position="268"/>
        <end position="280"/>
    </location>
</feature>
<dbReference type="InParanoid" id="A0A0G4EQH3"/>
<gene>
    <name evidence="2" type="ORF">Vbra_12741</name>
</gene>
<protein>
    <submittedName>
        <fullName evidence="2">Uncharacterized protein</fullName>
    </submittedName>
</protein>